<dbReference type="PANTHER" id="PTHR43566:SF1">
    <property type="entry name" value="AAA+ ATPASE DOMAIN-CONTAINING PROTEIN"/>
    <property type="match status" value="1"/>
</dbReference>
<dbReference type="Gene3D" id="3.40.50.300">
    <property type="entry name" value="P-loop containing nucleotide triphosphate hydrolases"/>
    <property type="match status" value="1"/>
</dbReference>
<evidence type="ECO:0000313" key="4">
    <source>
        <dbReference type="Proteomes" id="UP000178417"/>
    </source>
</evidence>
<feature type="domain" description="AAA" evidence="1">
    <location>
        <begin position="19"/>
        <end position="154"/>
    </location>
</feature>
<name>A0A1F4SSU5_UNCSA</name>
<dbReference type="SUPFAM" id="SSF52540">
    <property type="entry name" value="P-loop containing nucleoside triphosphate hydrolases"/>
    <property type="match status" value="1"/>
</dbReference>
<comment type="caution">
    <text evidence="3">The sequence shown here is derived from an EMBL/GenBank/DDBJ whole genome shotgun (WGS) entry which is preliminary data.</text>
</comment>
<dbReference type="InterPro" id="IPR041682">
    <property type="entry name" value="AAA_14"/>
</dbReference>
<evidence type="ECO:0000313" key="3">
    <source>
        <dbReference type="EMBL" id="OGC23515.1"/>
    </source>
</evidence>
<evidence type="ECO:0000259" key="1">
    <source>
        <dbReference type="Pfam" id="PF13173"/>
    </source>
</evidence>
<dbReference type="EMBL" id="MEUB01000017">
    <property type="protein sequence ID" value="OGC23515.1"/>
    <property type="molecule type" value="Genomic_DNA"/>
</dbReference>
<reference evidence="3 4" key="1">
    <citation type="journal article" date="2016" name="Nat. Commun.">
        <title>Thousands of microbial genomes shed light on interconnected biogeochemical processes in an aquifer system.</title>
        <authorList>
            <person name="Anantharaman K."/>
            <person name="Brown C.T."/>
            <person name="Hug L.A."/>
            <person name="Sharon I."/>
            <person name="Castelle C.J."/>
            <person name="Probst A.J."/>
            <person name="Thomas B.C."/>
            <person name="Singh A."/>
            <person name="Wilkins M.J."/>
            <person name="Karaoz U."/>
            <person name="Brodie E.L."/>
            <person name="Williams K.H."/>
            <person name="Hubbard S.S."/>
            <person name="Banfield J.F."/>
        </authorList>
    </citation>
    <scope>NUCLEOTIDE SEQUENCE [LARGE SCALE GENOMIC DNA]</scope>
</reference>
<evidence type="ECO:0000259" key="2">
    <source>
        <dbReference type="Pfam" id="PF13635"/>
    </source>
</evidence>
<dbReference type="Pfam" id="PF13173">
    <property type="entry name" value="AAA_14"/>
    <property type="match status" value="1"/>
</dbReference>
<sequence length="404" mass="47508">MIGIKRDIFDRLVKEIENNDILILVGARQTGKTTILKQLQQFLLEEFLLKNDGGTYFINLEDPTYLDLLNEHPRNLLKIFPIDIKRKNYIFIDEIQYLKNPTNFLKFIYDDYKENIKLIVSGSSAFYIDEKFKDSLAGRKKIFEIRTLSFHEFLRFKGKENLPVKGNALSIDEQRETSDLYDEYMVWGGYPKVVLSPLNEKEALLQELVYSYIKKDIYESRIKQDEMVFKLLKILATQIGGLVNVNELSRTLGVSKTAIDNYLHILQKSYHLALIRPFYKNARKELTKMPKIYFYDTGLMNFLLNDFSMPSVRKNIGILMENAVFRWLLDKNGDVDKIKFWRTIQHNEVDFIVSDKEAYEVKSNETLINLSKYRSFSELYPEISITFVVYKKNTSSKALLPYEI</sequence>
<dbReference type="AlphaFoldDB" id="A0A1F4SSU5"/>
<dbReference type="InterPro" id="IPR027417">
    <property type="entry name" value="P-loop_NTPase"/>
</dbReference>
<organism evidence="3 4">
    <name type="scientific">candidate division WOR-1 bacterium RIFOXYB2_FULL_37_13</name>
    <dbReference type="NCBI Taxonomy" id="1802579"/>
    <lineage>
        <taxon>Bacteria</taxon>
        <taxon>Bacillati</taxon>
        <taxon>Saganbacteria</taxon>
    </lineage>
</organism>
<dbReference type="InterPro" id="IPR025420">
    <property type="entry name" value="DUF4143"/>
</dbReference>
<protein>
    <recommendedName>
        <fullName evidence="5">AAA+ ATPase domain-containing protein</fullName>
    </recommendedName>
</protein>
<feature type="domain" description="DUF4143" evidence="2">
    <location>
        <begin position="221"/>
        <end position="363"/>
    </location>
</feature>
<dbReference type="PANTHER" id="PTHR43566">
    <property type="entry name" value="CONSERVED PROTEIN"/>
    <property type="match status" value="1"/>
</dbReference>
<gene>
    <name evidence="3" type="ORF">A2310_02815</name>
</gene>
<proteinExistence type="predicted"/>
<dbReference type="STRING" id="1802579.A2310_02815"/>
<evidence type="ECO:0008006" key="5">
    <source>
        <dbReference type="Google" id="ProtNLM"/>
    </source>
</evidence>
<dbReference type="Pfam" id="PF13635">
    <property type="entry name" value="DUF4143"/>
    <property type="match status" value="1"/>
</dbReference>
<accession>A0A1F4SSU5</accession>
<dbReference type="Proteomes" id="UP000178417">
    <property type="component" value="Unassembled WGS sequence"/>
</dbReference>